<proteinExistence type="predicted"/>
<dbReference type="Proteomes" id="UP000611640">
    <property type="component" value="Chromosome"/>
</dbReference>
<dbReference type="Pfam" id="PF11716">
    <property type="entry name" value="MDMPI_N"/>
    <property type="match status" value="1"/>
</dbReference>
<dbReference type="NCBIfam" id="TIGR03085">
    <property type="entry name" value="TIGR03085 family metal-binding protein"/>
    <property type="match status" value="1"/>
</dbReference>
<organism evidence="2 3">
    <name type="scientific">Actinocatenispora thailandica</name>
    <dbReference type="NCBI Taxonomy" id="227318"/>
    <lineage>
        <taxon>Bacteria</taxon>
        <taxon>Bacillati</taxon>
        <taxon>Actinomycetota</taxon>
        <taxon>Actinomycetes</taxon>
        <taxon>Micromonosporales</taxon>
        <taxon>Micromonosporaceae</taxon>
        <taxon>Actinocatenispora</taxon>
    </lineage>
</organism>
<gene>
    <name evidence="2" type="ORF">Athai_24890</name>
</gene>
<dbReference type="SUPFAM" id="SSF109854">
    <property type="entry name" value="DinB/YfiT-like putative metalloenzymes"/>
    <property type="match status" value="1"/>
</dbReference>
<sequence length="212" mass="23953">MNGVTTAYAHGERLQLVSLLRQVGPDAPTLCEGWTTRDLAAHLLARERRPDSGIGLLVRPLAGWSERVRRGYAEQDWDVLLDQIAAPPWWSPLSNPLTDELANTMEMFLHHEDVRRARPQWQPRDLPVELNEILWRRLSMLTTVSMRRLPVRVTLAAPEYGERTVGDGPHVRLTGPPGELLVFVSGRQDAARLDTEGPTESVRALREARFAM</sequence>
<reference evidence="2 3" key="1">
    <citation type="submission" date="2020-08" db="EMBL/GenBank/DDBJ databases">
        <title>Whole genome shotgun sequence of Actinocatenispora thailandica NBRC 105041.</title>
        <authorList>
            <person name="Komaki H."/>
            <person name="Tamura T."/>
        </authorList>
    </citation>
    <scope>NUCLEOTIDE SEQUENCE [LARGE SCALE GENOMIC DNA]</scope>
    <source>
        <strain evidence="2 3">NBRC 105041</strain>
    </source>
</reference>
<evidence type="ECO:0000313" key="3">
    <source>
        <dbReference type="Proteomes" id="UP000611640"/>
    </source>
</evidence>
<dbReference type="EMBL" id="AP023355">
    <property type="protein sequence ID" value="BCJ34986.1"/>
    <property type="molecule type" value="Genomic_DNA"/>
</dbReference>
<dbReference type="NCBIfam" id="TIGR03083">
    <property type="entry name" value="maleylpyruvate isomerase family mycothiol-dependent enzyme"/>
    <property type="match status" value="1"/>
</dbReference>
<dbReference type="InterPro" id="IPR017517">
    <property type="entry name" value="Maleyloyr_isom"/>
</dbReference>
<feature type="domain" description="Mycothiol-dependent maleylpyruvate isomerase metal-binding" evidence="1">
    <location>
        <begin position="14"/>
        <end position="48"/>
    </location>
</feature>
<dbReference type="InterPro" id="IPR034660">
    <property type="entry name" value="DinB/YfiT-like"/>
</dbReference>
<dbReference type="AlphaFoldDB" id="A0A7R7HWP2"/>
<dbReference type="KEGG" id="atl:Athai_24890"/>
<keyword evidence="3" id="KW-1185">Reference proteome</keyword>
<evidence type="ECO:0000313" key="2">
    <source>
        <dbReference type="EMBL" id="BCJ34986.1"/>
    </source>
</evidence>
<protein>
    <submittedName>
        <fullName evidence="2">TIGR03085 family protein</fullName>
    </submittedName>
</protein>
<dbReference type="InterPro" id="IPR024344">
    <property type="entry name" value="MDMPI_metal-binding"/>
</dbReference>
<dbReference type="Gene3D" id="1.20.120.450">
    <property type="entry name" value="dinb family like domain"/>
    <property type="match status" value="1"/>
</dbReference>
<accession>A0A7R7HWP2</accession>
<evidence type="ECO:0000259" key="1">
    <source>
        <dbReference type="Pfam" id="PF11716"/>
    </source>
</evidence>
<name>A0A7R7HWP2_9ACTN</name>
<dbReference type="GO" id="GO:0046872">
    <property type="term" value="F:metal ion binding"/>
    <property type="evidence" value="ECO:0007669"/>
    <property type="project" value="InterPro"/>
</dbReference>
<dbReference type="InterPro" id="IPR017519">
    <property type="entry name" value="CHP03085"/>
</dbReference>